<accession>A0A1G6XC55</accession>
<protein>
    <submittedName>
        <fullName evidence="2">Pimeloyl-ACP methyl ester carboxylesterase</fullName>
    </submittedName>
</protein>
<evidence type="ECO:0000313" key="3">
    <source>
        <dbReference type="Proteomes" id="UP000199072"/>
    </source>
</evidence>
<dbReference type="EMBL" id="FNAI01000002">
    <property type="protein sequence ID" value="SDD75652.1"/>
    <property type="molecule type" value="Genomic_DNA"/>
</dbReference>
<dbReference type="PANTHER" id="PTHR43798:SF33">
    <property type="entry name" value="HYDROLASE, PUTATIVE (AFU_ORTHOLOGUE AFUA_2G14860)-RELATED"/>
    <property type="match status" value="1"/>
</dbReference>
<evidence type="ECO:0000259" key="1">
    <source>
        <dbReference type="Pfam" id="PF12697"/>
    </source>
</evidence>
<dbReference type="OrthoDB" id="9799612at2"/>
<dbReference type="RefSeq" id="WP_091146553.1">
    <property type="nucleotide sequence ID" value="NZ_FNAI01000002.1"/>
</dbReference>
<proteinExistence type="predicted"/>
<sequence>MQQKFITIGPLKLAYFEKNHQSKKTIFFIHGNSVSSRSWQKQLDSDLLNNYRLIAIDLPGHGGSDISQTPAADYTFHGLGSLMASAIKILAGEHPYLLAGLSLGTNILAEALAYDLNPAGIVLASSCVAGNNITVQDFVLPDTHVFVVFTGQAADVDVRKYAAEVLYNDNEIDANVFVEDYYRTDPQFRSVLANNIAAQNFSDEIALLQHTKKPLLLIFGKNEEIVNPDYLDGAQLNLWKNEIFKITNAGHLVNIDSPENFNTLLAAYAGDCFNLSEV</sequence>
<dbReference type="PANTHER" id="PTHR43798">
    <property type="entry name" value="MONOACYLGLYCEROL LIPASE"/>
    <property type="match status" value="1"/>
</dbReference>
<dbReference type="SUPFAM" id="SSF53474">
    <property type="entry name" value="alpha/beta-Hydrolases"/>
    <property type="match status" value="1"/>
</dbReference>
<dbReference type="InterPro" id="IPR000073">
    <property type="entry name" value="AB_hydrolase_1"/>
</dbReference>
<name>A0A1G6XC55_9SPHI</name>
<dbReference type="Gene3D" id="3.40.50.1820">
    <property type="entry name" value="alpha/beta hydrolase"/>
    <property type="match status" value="1"/>
</dbReference>
<dbReference type="Pfam" id="PF12697">
    <property type="entry name" value="Abhydrolase_6"/>
    <property type="match status" value="1"/>
</dbReference>
<feature type="domain" description="AB hydrolase-1" evidence="1">
    <location>
        <begin position="26"/>
        <end position="262"/>
    </location>
</feature>
<evidence type="ECO:0000313" key="2">
    <source>
        <dbReference type="EMBL" id="SDD75652.1"/>
    </source>
</evidence>
<dbReference type="Proteomes" id="UP000199072">
    <property type="component" value="Unassembled WGS sequence"/>
</dbReference>
<dbReference type="InterPro" id="IPR029058">
    <property type="entry name" value="AB_hydrolase_fold"/>
</dbReference>
<dbReference type="InterPro" id="IPR050266">
    <property type="entry name" value="AB_hydrolase_sf"/>
</dbReference>
<keyword evidence="3" id="KW-1185">Reference proteome</keyword>
<dbReference type="AlphaFoldDB" id="A0A1G6XC55"/>
<dbReference type="GO" id="GO:0016020">
    <property type="term" value="C:membrane"/>
    <property type="evidence" value="ECO:0007669"/>
    <property type="project" value="TreeGrafter"/>
</dbReference>
<dbReference type="STRING" id="1391627.SAMN05216464_102480"/>
<organism evidence="2 3">
    <name type="scientific">Mucilaginibacter pineti</name>
    <dbReference type="NCBI Taxonomy" id="1391627"/>
    <lineage>
        <taxon>Bacteria</taxon>
        <taxon>Pseudomonadati</taxon>
        <taxon>Bacteroidota</taxon>
        <taxon>Sphingobacteriia</taxon>
        <taxon>Sphingobacteriales</taxon>
        <taxon>Sphingobacteriaceae</taxon>
        <taxon>Mucilaginibacter</taxon>
    </lineage>
</organism>
<gene>
    <name evidence="2" type="ORF">SAMN05216464_102480</name>
</gene>
<reference evidence="2 3" key="1">
    <citation type="submission" date="2016-10" db="EMBL/GenBank/DDBJ databases">
        <authorList>
            <person name="de Groot N.N."/>
        </authorList>
    </citation>
    <scope>NUCLEOTIDE SEQUENCE [LARGE SCALE GENOMIC DNA]</scope>
    <source>
        <strain evidence="2 3">47C3B</strain>
    </source>
</reference>